<keyword evidence="2 8" id="KW-0436">Ligase</keyword>
<dbReference type="OrthoDB" id="5212574at2759"/>
<evidence type="ECO:0000256" key="6">
    <source>
        <dbReference type="ARBA" id="ARBA00022842"/>
    </source>
</evidence>
<dbReference type="GO" id="GO:0005524">
    <property type="term" value="F:ATP binding"/>
    <property type="evidence" value="ECO:0007669"/>
    <property type="project" value="UniProtKB-KW"/>
</dbReference>
<evidence type="ECO:0000256" key="4">
    <source>
        <dbReference type="ARBA" id="ARBA00022741"/>
    </source>
</evidence>
<dbReference type="PANTHER" id="PTHR11136">
    <property type="entry name" value="FOLYLPOLYGLUTAMATE SYNTHASE-RELATED"/>
    <property type="match status" value="1"/>
</dbReference>
<protein>
    <submittedName>
        <fullName evidence="8">Mur ligase</fullName>
    </submittedName>
</protein>
<proteinExistence type="inferred from homology"/>
<keyword evidence="6" id="KW-0460">Magnesium</keyword>
<dbReference type="InterPro" id="IPR036565">
    <property type="entry name" value="Mur-like_cat_sf"/>
</dbReference>
<name>A0A5C3KTK6_COPMA</name>
<dbReference type="AlphaFoldDB" id="A0A5C3KTK6"/>
<accession>A0A5C3KTK6</accession>
<dbReference type="GO" id="GO:0046872">
    <property type="term" value="F:metal ion binding"/>
    <property type="evidence" value="ECO:0007669"/>
    <property type="project" value="UniProtKB-KW"/>
</dbReference>
<keyword evidence="9" id="KW-1185">Reference proteome</keyword>
<dbReference type="SUPFAM" id="SSF53623">
    <property type="entry name" value="MurD-like peptide ligases, catalytic domain"/>
    <property type="match status" value="1"/>
</dbReference>
<dbReference type="UniPathway" id="UPA00850"/>
<dbReference type="STRING" id="230819.A0A5C3KTK6"/>
<dbReference type="Gene3D" id="3.40.1190.10">
    <property type="entry name" value="Mur-like, catalytic domain"/>
    <property type="match status" value="2"/>
</dbReference>
<organism evidence="8 9">
    <name type="scientific">Coprinopsis marcescibilis</name>
    <name type="common">Agaric fungus</name>
    <name type="synonym">Psathyrella marcescibilis</name>
    <dbReference type="NCBI Taxonomy" id="230819"/>
    <lineage>
        <taxon>Eukaryota</taxon>
        <taxon>Fungi</taxon>
        <taxon>Dikarya</taxon>
        <taxon>Basidiomycota</taxon>
        <taxon>Agaricomycotina</taxon>
        <taxon>Agaricomycetes</taxon>
        <taxon>Agaricomycetidae</taxon>
        <taxon>Agaricales</taxon>
        <taxon>Agaricineae</taxon>
        <taxon>Psathyrellaceae</taxon>
        <taxon>Coprinopsis</taxon>
    </lineage>
</organism>
<dbReference type="GO" id="GO:0005829">
    <property type="term" value="C:cytosol"/>
    <property type="evidence" value="ECO:0007669"/>
    <property type="project" value="TreeGrafter"/>
</dbReference>
<dbReference type="InterPro" id="IPR036615">
    <property type="entry name" value="Mur_ligase_C_dom_sf"/>
</dbReference>
<keyword evidence="4" id="KW-0547">Nucleotide-binding</keyword>
<dbReference type="EMBL" id="ML210212">
    <property type="protein sequence ID" value="TFK23764.1"/>
    <property type="molecule type" value="Genomic_DNA"/>
</dbReference>
<evidence type="ECO:0000313" key="9">
    <source>
        <dbReference type="Proteomes" id="UP000307440"/>
    </source>
</evidence>
<dbReference type="Proteomes" id="UP000307440">
    <property type="component" value="Unassembled WGS sequence"/>
</dbReference>
<evidence type="ECO:0000256" key="1">
    <source>
        <dbReference type="ARBA" id="ARBA00008276"/>
    </source>
</evidence>
<dbReference type="PANTHER" id="PTHR11136:SF0">
    <property type="entry name" value="DIHYDROFOLATE SYNTHETASE-RELATED"/>
    <property type="match status" value="1"/>
</dbReference>
<dbReference type="SUPFAM" id="SSF53244">
    <property type="entry name" value="MurD-like peptide ligases, peptide-binding domain"/>
    <property type="match status" value="1"/>
</dbReference>
<dbReference type="GO" id="GO:0004326">
    <property type="term" value="F:tetrahydrofolylpolyglutamate synthase activity"/>
    <property type="evidence" value="ECO:0007669"/>
    <property type="project" value="InterPro"/>
</dbReference>
<evidence type="ECO:0000256" key="2">
    <source>
        <dbReference type="ARBA" id="ARBA00022598"/>
    </source>
</evidence>
<evidence type="ECO:0000313" key="8">
    <source>
        <dbReference type="EMBL" id="TFK23764.1"/>
    </source>
</evidence>
<comment type="similarity">
    <text evidence="1">Belongs to the folylpolyglutamate synthase family.</text>
</comment>
<dbReference type="GO" id="GO:0005739">
    <property type="term" value="C:mitochondrion"/>
    <property type="evidence" value="ECO:0007669"/>
    <property type="project" value="TreeGrafter"/>
</dbReference>
<feature type="compositionally biased region" description="Low complexity" evidence="7">
    <location>
        <begin position="152"/>
        <end position="167"/>
    </location>
</feature>
<dbReference type="InterPro" id="IPR001645">
    <property type="entry name" value="Folylpolyglutamate_synth"/>
</dbReference>
<feature type="region of interest" description="Disordered" evidence="7">
    <location>
        <begin position="146"/>
        <end position="174"/>
    </location>
</feature>
<sequence>MSIDLSLDRLHNFLPLMPIRYSRPTIHIAGTNGKGCVSAIIFNSPHLTKITDCITINDNPINDKTKTLAKESGITITPFEIIAVTHILVSALTTVDLDHQGFLGSTVGDITKEKAAIARQGKPIAKRLVEELGGILKPPITVDTREWDADHSGSSSSFSLGKGDSASFTPPPSQRVEFSMSSLRPELISTACSLHVAHQLDNLATALGVIDALLSSSLKQQVANEITADSIRSALANVRWSGRLNWETLNLSLLVDSETLPVPSTIPVLVDGAHNAGSSQSLSRYLLDHAIPSLPSGSNIHLSYIVATSYCPTKPPRETLLPLFTNLPPSVSSISISVITVSFSPPDGMPWVKATPVTDMLGVLKEISPSIAEVRAMDYDDGLAKGQLLQAFRSALTDYERDSGRPPRSTNSTSDLHHLIVVAGSLYFVADFYRLLDSIPQLASSK</sequence>
<evidence type="ECO:0000256" key="3">
    <source>
        <dbReference type="ARBA" id="ARBA00022723"/>
    </source>
</evidence>
<keyword evidence="3" id="KW-0479">Metal-binding</keyword>
<keyword evidence="5" id="KW-0067">ATP-binding</keyword>
<reference evidence="8 9" key="1">
    <citation type="journal article" date="2019" name="Nat. Ecol. Evol.">
        <title>Megaphylogeny resolves global patterns of mushroom evolution.</title>
        <authorList>
            <person name="Varga T."/>
            <person name="Krizsan K."/>
            <person name="Foldi C."/>
            <person name="Dima B."/>
            <person name="Sanchez-Garcia M."/>
            <person name="Sanchez-Ramirez S."/>
            <person name="Szollosi G.J."/>
            <person name="Szarkandi J.G."/>
            <person name="Papp V."/>
            <person name="Albert L."/>
            <person name="Andreopoulos W."/>
            <person name="Angelini C."/>
            <person name="Antonin V."/>
            <person name="Barry K.W."/>
            <person name="Bougher N.L."/>
            <person name="Buchanan P."/>
            <person name="Buyck B."/>
            <person name="Bense V."/>
            <person name="Catcheside P."/>
            <person name="Chovatia M."/>
            <person name="Cooper J."/>
            <person name="Damon W."/>
            <person name="Desjardin D."/>
            <person name="Finy P."/>
            <person name="Geml J."/>
            <person name="Haridas S."/>
            <person name="Hughes K."/>
            <person name="Justo A."/>
            <person name="Karasinski D."/>
            <person name="Kautmanova I."/>
            <person name="Kiss B."/>
            <person name="Kocsube S."/>
            <person name="Kotiranta H."/>
            <person name="LaButti K.M."/>
            <person name="Lechner B.E."/>
            <person name="Liimatainen K."/>
            <person name="Lipzen A."/>
            <person name="Lukacs Z."/>
            <person name="Mihaltcheva S."/>
            <person name="Morgado L.N."/>
            <person name="Niskanen T."/>
            <person name="Noordeloos M.E."/>
            <person name="Ohm R.A."/>
            <person name="Ortiz-Santana B."/>
            <person name="Ovrebo C."/>
            <person name="Racz N."/>
            <person name="Riley R."/>
            <person name="Savchenko A."/>
            <person name="Shiryaev A."/>
            <person name="Soop K."/>
            <person name="Spirin V."/>
            <person name="Szebenyi C."/>
            <person name="Tomsovsky M."/>
            <person name="Tulloss R.E."/>
            <person name="Uehling J."/>
            <person name="Grigoriev I.V."/>
            <person name="Vagvolgyi C."/>
            <person name="Papp T."/>
            <person name="Martin F.M."/>
            <person name="Miettinen O."/>
            <person name="Hibbett D.S."/>
            <person name="Nagy L.G."/>
        </authorList>
    </citation>
    <scope>NUCLEOTIDE SEQUENCE [LARGE SCALE GENOMIC DNA]</scope>
    <source>
        <strain evidence="8 9">CBS 121175</strain>
    </source>
</reference>
<evidence type="ECO:0000256" key="7">
    <source>
        <dbReference type="SAM" id="MobiDB-lite"/>
    </source>
</evidence>
<dbReference type="GO" id="GO:0008841">
    <property type="term" value="F:dihydrofolate synthase activity"/>
    <property type="evidence" value="ECO:0007669"/>
    <property type="project" value="TreeGrafter"/>
</dbReference>
<dbReference type="Gene3D" id="3.90.190.20">
    <property type="entry name" value="Mur ligase, C-terminal domain"/>
    <property type="match status" value="1"/>
</dbReference>
<gene>
    <name evidence="8" type="ORF">FA15DRAFT_670141</name>
</gene>
<evidence type="ECO:0000256" key="5">
    <source>
        <dbReference type="ARBA" id="ARBA00022840"/>
    </source>
</evidence>